<dbReference type="EMBL" id="JAVDUU010000004">
    <property type="protein sequence ID" value="MDR6944422.1"/>
    <property type="molecule type" value="Genomic_DNA"/>
</dbReference>
<feature type="region of interest" description="Disordered" evidence="1">
    <location>
        <begin position="109"/>
        <end position="128"/>
    </location>
</feature>
<feature type="signal peptide" evidence="2">
    <location>
        <begin position="1"/>
        <end position="20"/>
    </location>
</feature>
<reference evidence="3 4" key="1">
    <citation type="submission" date="2023-07" db="EMBL/GenBank/DDBJ databases">
        <title>Sorghum-associated microbial communities from plants grown in Nebraska, USA.</title>
        <authorList>
            <person name="Schachtman D."/>
        </authorList>
    </citation>
    <scope>NUCLEOTIDE SEQUENCE [LARGE SCALE GENOMIC DNA]</scope>
    <source>
        <strain evidence="3 4">3262</strain>
    </source>
</reference>
<comment type="caution">
    <text evidence="3">The sequence shown here is derived from an EMBL/GenBank/DDBJ whole genome shotgun (WGS) entry which is preliminary data.</text>
</comment>
<evidence type="ECO:0000256" key="2">
    <source>
        <dbReference type="SAM" id="SignalP"/>
    </source>
</evidence>
<sequence length="128" mass="14023">MKRIILAIAFITGLTVMANAQQKTVKTPEQKAAHKAQNLQTKLKLTASQTKQVNDLFLKEATRIDSLKAHKTDKKANKAAHKAIEAQTDQKLDAILTADQKKALADLKAAKKEKHDQKKAAEAAASKQ</sequence>
<gene>
    <name evidence="3" type="ORF">J2W55_004282</name>
</gene>
<feature type="chain" id="PRO_5045212819" evidence="2">
    <location>
        <begin position="21"/>
        <end position="128"/>
    </location>
</feature>
<keyword evidence="4" id="KW-1185">Reference proteome</keyword>
<keyword evidence="2" id="KW-0732">Signal</keyword>
<organism evidence="3 4">
    <name type="scientific">Mucilaginibacter pocheonensis</name>
    <dbReference type="NCBI Taxonomy" id="398050"/>
    <lineage>
        <taxon>Bacteria</taxon>
        <taxon>Pseudomonadati</taxon>
        <taxon>Bacteroidota</taxon>
        <taxon>Sphingobacteriia</taxon>
        <taxon>Sphingobacteriales</taxon>
        <taxon>Sphingobacteriaceae</taxon>
        <taxon>Mucilaginibacter</taxon>
    </lineage>
</organism>
<evidence type="ECO:0000256" key="1">
    <source>
        <dbReference type="SAM" id="MobiDB-lite"/>
    </source>
</evidence>
<accession>A0ABU1TG85</accession>
<dbReference type="Proteomes" id="UP001247620">
    <property type="component" value="Unassembled WGS sequence"/>
</dbReference>
<evidence type="ECO:0000313" key="4">
    <source>
        <dbReference type="Proteomes" id="UP001247620"/>
    </source>
</evidence>
<evidence type="ECO:0000313" key="3">
    <source>
        <dbReference type="EMBL" id="MDR6944422.1"/>
    </source>
</evidence>
<protein>
    <submittedName>
        <fullName evidence="3">Spy/CpxP family protein refolding chaperone</fullName>
    </submittedName>
</protein>
<proteinExistence type="predicted"/>
<name>A0ABU1TG85_9SPHI</name>
<feature type="compositionally biased region" description="Basic and acidic residues" evidence="1">
    <location>
        <begin position="109"/>
        <end position="121"/>
    </location>
</feature>
<dbReference type="RefSeq" id="WP_310100443.1">
    <property type="nucleotide sequence ID" value="NZ_JAVDUU010000004.1"/>
</dbReference>